<dbReference type="Gene3D" id="3.20.20.105">
    <property type="entry name" value="Queuine tRNA-ribosyltransferase-like"/>
    <property type="match status" value="1"/>
</dbReference>
<dbReference type="PANTHER" id="PTHR46499">
    <property type="entry name" value="QUEUINE TRNA-RIBOSYLTRANSFERASE"/>
    <property type="match status" value="1"/>
</dbReference>
<proteinExistence type="predicted"/>
<dbReference type="SUPFAM" id="SSF51713">
    <property type="entry name" value="tRNA-guanine transglycosylase"/>
    <property type="match status" value="1"/>
</dbReference>
<evidence type="ECO:0000256" key="1">
    <source>
        <dbReference type="ARBA" id="ARBA00022694"/>
    </source>
</evidence>
<evidence type="ECO:0000313" key="4">
    <source>
        <dbReference type="Proteomes" id="UP000177053"/>
    </source>
</evidence>
<gene>
    <name evidence="3" type="ORF">A2Z22_02975</name>
</gene>
<sequence>MKYFNNGGSEKMKYSKFGKKVLKLPLFFPDATRALIKTIDSIDIKNTKTPGILVNTFHLFNQLNQNILSNFEKGIREFMNWQGAIISDSGGFQVMSLVKRKYLNGEISDQGIVYKNNNKTTVFTPEKSISFQMLLKTDLLVVLDDFTPPDSTKKIAKETVERTLGWARRSKIEFEKICEKQKISDKRRPYLIAVVQGGDYLDLRKKCTQKLVEIGFDGLGYGGWPIKKNGEFNYQVAECISENSPKKYLLYGLGIGKPEDIIGCVNLGYDIFDCVLPTRDARHGRLYVYNEDSIDKIDLKKMNFYSFYDPIKNIFSDDKSKISKACDCLLCKNYSKAYLYHLFKTGDLSAKRLATIHNLRFYSILMEKLQQT</sequence>
<dbReference type="AlphaFoldDB" id="A0A1F7X7F4"/>
<name>A0A1F7X7F4_9BACT</name>
<dbReference type="Proteomes" id="UP000177053">
    <property type="component" value="Unassembled WGS sequence"/>
</dbReference>
<dbReference type="InterPro" id="IPR050076">
    <property type="entry name" value="ArchSynthase1/Queuine_TRR"/>
</dbReference>
<accession>A0A1F7X7F4</accession>
<protein>
    <recommendedName>
        <fullName evidence="2">tRNA-guanine(15) transglycosylase-like domain-containing protein</fullName>
    </recommendedName>
</protein>
<evidence type="ECO:0000259" key="2">
    <source>
        <dbReference type="Pfam" id="PF01702"/>
    </source>
</evidence>
<dbReference type="GO" id="GO:0002099">
    <property type="term" value="P:tRNA wobble guanine modification"/>
    <property type="evidence" value="ECO:0007669"/>
    <property type="project" value="TreeGrafter"/>
</dbReference>
<dbReference type="PANTHER" id="PTHR46499:SF1">
    <property type="entry name" value="QUEUINE TRNA-RIBOSYLTRANSFERASE"/>
    <property type="match status" value="1"/>
</dbReference>
<evidence type="ECO:0000313" key="3">
    <source>
        <dbReference type="EMBL" id="OGM10823.1"/>
    </source>
</evidence>
<dbReference type="InterPro" id="IPR036511">
    <property type="entry name" value="TGT-like_sf"/>
</dbReference>
<feature type="domain" description="tRNA-guanine(15) transglycosylase-like" evidence="2">
    <location>
        <begin position="19"/>
        <end position="371"/>
    </location>
</feature>
<keyword evidence="1" id="KW-0819">tRNA processing</keyword>
<dbReference type="NCBIfam" id="TIGR00449">
    <property type="entry name" value="tgt_general"/>
    <property type="match status" value="1"/>
</dbReference>
<reference evidence="3 4" key="1">
    <citation type="journal article" date="2016" name="Nat. Commun.">
        <title>Thousands of microbial genomes shed light on interconnected biogeochemical processes in an aquifer system.</title>
        <authorList>
            <person name="Anantharaman K."/>
            <person name="Brown C.T."/>
            <person name="Hug L.A."/>
            <person name="Sharon I."/>
            <person name="Castelle C.J."/>
            <person name="Probst A.J."/>
            <person name="Thomas B.C."/>
            <person name="Singh A."/>
            <person name="Wilkins M.J."/>
            <person name="Karaoz U."/>
            <person name="Brodie E.L."/>
            <person name="Williams K.H."/>
            <person name="Hubbard S.S."/>
            <person name="Banfield J.F."/>
        </authorList>
    </citation>
    <scope>NUCLEOTIDE SEQUENCE [LARGE SCALE GENOMIC DNA]</scope>
</reference>
<organism evidence="3 4">
    <name type="scientific">Candidatus Woesebacteria bacterium RBG_16_34_12</name>
    <dbReference type="NCBI Taxonomy" id="1802480"/>
    <lineage>
        <taxon>Bacteria</taxon>
        <taxon>Candidatus Woeseibacteriota</taxon>
    </lineage>
</organism>
<dbReference type="EMBL" id="MGFS01000028">
    <property type="protein sequence ID" value="OGM10823.1"/>
    <property type="molecule type" value="Genomic_DNA"/>
</dbReference>
<dbReference type="GO" id="GO:0005737">
    <property type="term" value="C:cytoplasm"/>
    <property type="evidence" value="ECO:0007669"/>
    <property type="project" value="TreeGrafter"/>
</dbReference>
<dbReference type="Pfam" id="PF01702">
    <property type="entry name" value="TGT"/>
    <property type="match status" value="1"/>
</dbReference>
<comment type="caution">
    <text evidence="3">The sequence shown here is derived from an EMBL/GenBank/DDBJ whole genome shotgun (WGS) entry which is preliminary data.</text>
</comment>
<dbReference type="InterPro" id="IPR002616">
    <property type="entry name" value="tRNA_ribo_trans-like"/>
</dbReference>